<feature type="domain" description="Aminopeptidase N-like N-terminal" evidence="13">
    <location>
        <begin position="29"/>
        <end position="202"/>
    </location>
</feature>
<accession>A0A4S8HEM0</accession>
<dbReference type="Gene3D" id="1.10.390.10">
    <property type="entry name" value="Neutral Protease Domain 2"/>
    <property type="match status" value="1"/>
</dbReference>
<dbReference type="SUPFAM" id="SSF63737">
    <property type="entry name" value="Leukotriene A4 hydrolase N-terminal domain"/>
    <property type="match status" value="1"/>
</dbReference>
<evidence type="ECO:0000256" key="3">
    <source>
        <dbReference type="ARBA" id="ARBA00010136"/>
    </source>
</evidence>
<keyword evidence="11" id="KW-0482">Metalloprotease</keyword>
<keyword evidence="9" id="KW-0378">Hydrolase</keyword>
<dbReference type="GO" id="GO:0042277">
    <property type="term" value="F:peptide binding"/>
    <property type="evidence" value="ECO:0007669"/>
    <property type="project" value="TreeGrafter"/>
</dbReference>
<keyword evidence="7" id="KW-0645">Protease</keyword>
<sequence length="530" mass="60095">MKKTSLLFIAIGFATLVWGQKADAVIDIQHYGFSITLTDTSDQIKGKATIDVLFTKDTSTITLDLISQNNNRKGMAVLQVTENGKPLAYTHINNLLTISFATNIKRGELKNIEITYEGIPDDGLIISKNKFNHRVFFADNWPNRARHWLPCVDHPADKAPLDFIVTAPAHYQVISNGIKIEDSILTNQQRRTHYKETTPLSTKIMVIGVAGFAIQEAGKVNDIPVSSWVYPEEKDKGFYDYALAVDILPYFIKNVGPYAFKKLANVESTTMFGGMENASAIFYSDETSITGKRKSESLLAHEIAHQWFGDMATEADWSHLWLSEGFATYMTILYFEHKYGIDTAKYMLSKNRQIVIDFARKKLHPVVDSSVTNYMDLLNANSYQKGGWVLHMLRRQLGDSTFWKGIQTYYSRYAGKNAVTGDLHKVMEEVSGQPLKQFFQQWLFTAGHPKLDIKWKYNPAKKEVNITVIQHQNEVFHFPLELQIGSTLSKQVMIKNRETHFTIPVTAKPTTVTADPQVNLLFEGTIKEAN</sequence>
<comment type="caution">
    <text evidence="14">The sequence shown here is derived from an EMBL/GenBank/DDBJ whole genome shotgun (WGS) entry which is preliminary data.</text>
</comment>
<dbReference type="InterPro" id="IPR045357">
    <property type="entry name" value="Aminopeptidase_N-like_N"/>
</dbReference>
<name>A0A4S8HEM0_9BACT</name>
<dbReference type="AlphaFoldDB" id="A0A4S8HEM0"/>
<evidence type="ECO:0000256" key="6">
    <source>
        <dbReference type="ARBA" id="ARBA00022438"/>
    </source>
</evidence>
<evidence type="ECO:0000256" key="8">
    <source>
        <dbReference type="ARBA" id="ARBA00022723"/>
    </source>
</evidence>
<evidence type="ECO:0000256" key="7">
    <source>
        <dbReference type="ARBA" id="ARBA00022670"/>
    </source>
</evidence>
<dbReference type="GO" id="GO:0043171">
    <property type="term" value="P:peptide catabolic process"/>
    <property type="evidence" value="ECO:0007669"/>
    <property type="project" value="TreeGrafter"/>
</dbReference>
<feature type="domain" description="Peptidase M1 membrane alanine aminopeptidase" evidence="12">
    <location>
        <begin position="257"/>
        <end position="442"/>
    </location>
</feature>
<evidence type="ECO:0000259" key="12">
    <source>
        <dbReference type="Pfam" id="PF01433"/>
    </source>
</evidence>
<dbReference type="SUPFAM" id="SSF55486">
    <property type="entry name" value="Metalloproteases ('zincins'), catalytic domain"/>
    <property type="match status" value="1"/>
</dbReference>
<dbReference type="InterPro" id="IPR001930">
    <property type="entry name" value="Peptidase_M1"/>
</dbReference>
<comment type="catalytic activity">
    <reaction evidence="1">
        <text>Release of an N-terminal amino acid, Xaa-|-Yaa- from a peptide, amide or arylamide. Xaa is preferably Ala, but may be most amino acids including Pro (slow action). When a terminal hydrophobic residue is followed by a prolyl residue, the two may be released as an intact Xaa-Pro dipeptide.</text>
        <dbReference type="EC" id="3.4.11.2"/>
    </reaction>
</comment>
<proteinExistence type="inferred from homology"/>
<evidence type="ECO:0000256" key="5">
    <source>
        <dbReference type="ARBA" id="ARBA00015611"/>
    </source>
</evidence>
<dbReference type="GO" id="GO:0005615">
    <property type="term" value="C:extracellular space"/>
    <property type="evidence" value="ECO:0007669"/>
    <property type="project" value="TreeGrafter"/>
</dbReference>
<organism evidence="14 15">
    <name type="scientific">Niastella caeni</name>
    <dbReference type="NCBI Taxonomy" id="2569763"/>
    <lineage>
        <taxon>Bacteria</taxon>
        <taxon>Pseudomonadati</taxon>
        <taxon>Bacteroidota</taxon>
        <taxon>Chitinophagia</taxon>
        <taxon>Chitinophagales</taxon>
        <taxon>Chitinophagaceae</taxon>
        <taxon>Niastella</taxon>
    </lineage>
</organism>
<dbReference type="EC" id="3.4.11.2" evidence="4"/>
<dbReference type="GO" id="GO:0006508">
    <property type="term" value="P:proteolysis"/>
    <property type="evidence" value="ECO:0007669"/>
    <property type="project" value="UniProtKB-KW"/>
</dbReference>
<dbReference type="Gene3D" id="2.60.40.1730">
    <property type="entry name" value="tricorn interacting facor f3 domain"/>
    <property type="match status" value="1"/>
</dbReference>
<dbReference type="Proteomes" id="UP000306918">
    <property type="component" value="Unassembled WGS sequence"/>
</dbReference>
<dbReference type="CDD" id="cd09603">
    <property type="entry name" value="M1_APN_like"/>
    <property type="match status" value="1"/>
</dbReference>
<evidence type="ECO:0000256" key="4">
    <source>
        <dbReference type="ARBA" id="ARBA00012564"/>
    </source>
</evidence>
<dbReference type="PRINTS" id="PR00756">
    <property type="entry name" value="ALADIPTASE"/>
</dbReference>
<evidence type="ECO:0000256" key="9">
    <source>
        <dbReference type="ARBA" id="ARBA00022801"/>
    </source>
</evidence>
<dbReference type="EMBL" id="STFF01000009">
    <property type="protein sequence ID" value="THU33518.1"/>
    <property type="molecule type" value="Genomic_DNA"/>
</dbReference>
<dbReference type="GO" id="GO:0070006">
    <property type="term" value="F:metalloaminopeptidase activity"/>
    <property type="evidence" value="ECO:0007669"/>
    <property type="project" value="TreeGrafter"/>
</dbReference>
<dbReference type="GO" id="GO:0005737">
    <property type="term" value="C:cytoplasm"/>
    <property type="evidence" value="ECO:0007669"/>
    <property type="project" value="TreeGrafter"/>
</dbReference>
<evidence type="ECO:0000256" key="2">
    <source>
        <dbReference type="ARBA" id="ARBA00001947"/>
    </source>
</evidence>
<dbReference type="InterPro" id="IPR014782">
    <property type="entry name" value="Peptidase_M1_dom"/>
</dbReference>
<dbReference type="InterPro" id="IPR042097">
    <property type="entry name" value="Aminopeptidase_N-like_N_sf"/>
</dbReference>
<dbReference type="InterPro" id="IPR050344">
    <property type="entry name" value="Peptidase_M1_aminopeptidases"/>
</dbReference>
<comment type="cofactor">
    <cofactor evidence="2">
        <name>Zn(2+)</name>
        <dbReference type="ChEBI" id="CHEBI:29105"/>
    </cofactor>
</comment>
<keyword evidence="10" id="KW-0862">Zinc</keyword>
<dbReference type="PANTHER" id="PTHR11533:SF174">
    <property type="entry name" value="PUROMYCIN-SENSITIVE AMINOPEPTIDASE-RELATED"/>
    <property type="match status" value="1"/>
</dbReference>
<evidence type="ECO:0000313" key="14">
    <source>
        <dbReference type="EMBL" id="THU33518.1"/>
    </source>
</evidence>
<evidence type="ECO:0000256" key="10">
    <source>
        <dbReference type="ARBA" id="ARBA00022833"/>
    </source>
</evidence>
<dbReference type="InterPro" id="IPR027268">
    <property type="entry name" value="Peptidase_M4/M1_CTD_sf"/>
</dbReference>
<evidence type="ECO:0000256" key="1">
    <source>
        <dbReference type="ARBA" id="ARBA00000098"/>
    </source>
</evidence>
<comment type="similarity">
    <text evidence="3">Belongs to the peptidase M1 family.</text>
</comment>
<dbReference type="Pfam" id="PF17900">
    <property type="entry name" value="Peptidase_M1_N"/>
    <property type="match status" value="1"/>
</dbReference>
<evidence type="ECO:0000313" key="15">
    <source>
        <dbReference type="Proteomes" id="UP000306918"/>
    </source>
</evidence>
<dbReference type="GO" id="GO:0016020">
    <property type="term" value="C:membrane"/>
    <property type="evidence" value="ECO:0007669"/>
    <property type="project" value="TreeGrafter"/>
</dbReference>
<evidence type="ECO:0000259" key="13">
    <source>
        <dbReference type="Pfam" id="PF17900"/>
    </source>
</evidence>
<keyword evidence="8" id="KW-0479">Metal-binding</keyword>
<evidence type="ECO:0000256" key="11">
    <source>
        <dbReference type="ARBA" id="ARBA00023049"/>
    </source>
</evidence>
<reference evidence="14 15" key="1">
    <citation type="submission" date="2019-04" db="EMBL/GenBank/DDBJ databases">
        <title>Niastella caeni sp. nov., isolated from activated sludge.</title>
        <authorList>
            <person name="Sheng M."/>
        </authorList>
    </citation>
    <scope>NUCLEOTIDE SEQUENCE [LARGE SCALE GENOMIC DNA]</scope>
    <source>
        <strain evidence="14 15">HX-2-15</strain>
    </source>
</reference>
<dbReference type="Pfam" id="PF01433">
    <property type="entry name" value="Peptidase_M1"/>
    <property type="match status" value="1"/>
</dbReference>
<dbReference type="GO" id="GO:0016285">
    <property type="term" value="F:alanyl aminopeptidase activity"/>
    <property type="evidence" value="ECO:0007669"/>
    <property type="project" value="UniProtKB-EC"/>
</dbReference>
<dbReference type="GO" id="GO:0008270">
    <property type="term" value="F:zinc ion binding"/>
    <property type="evidence" value="ECO:0007669"/>
    <property type="project" value="InterPro"/>
</dbReference>
<dbReference type="RefSeq" id="WP_136580006.1">
    <property type="nucleotide sequence ID" value="NZ_STFF01000009.1"/>
</dbReference>
<dbReference type="PANTHER" id="PTHR11533">
    <property type="entry name" value="PROTEASE M1 ZINC METALLOPROTEASE"/>
    <property type="match status" value="1"/>
</dbReference>
<gene>
    <name evidence="14" type="ORF">FAM09_25560</name>
</gene>
<keyword evidence="15" id="KW-1185">Reference proteome</keyword>
<protein>
    <recommendedName>
        <fullName evidence="5">Aminopeptidase N</fullName>
        <ecNumber evidence="4">3.4.11.2</ecNumber>
    </recommendedName>
</protein>
<dbReference type="OrthoDB" id="100605at2"/>
<keyword evidence="6" id="KW-0031">Aminopeptidase</keyword>